<dbReference type="InterPro" id="IPR021398">
    <property type="entry name" value="DUF3037"/>
</dbReference>
<dbReference type="Proteomes" id="UP000279057">
    <property type="component" value="Unassembled WGS sequence"/>
</dbReference>
<accession>A0A3M3FKK8</accession>
<reference evidence="1 2" key="1">
    <citation type="submission" date="2018-08" db="EMBL/GenBank/DDBJ databases">
        <title>Recombination of ecologically and evolutionarily significant loci maintains genetic cohesion in the Pseudomonas syringae species complex.</title>
        <authorList>
            <person name="Dillon M."/>
            <person name="Thakur S."/>
            <person name="Almeida R.N.D."/>
            <person name="Weir B.S."/>
            <person name="Guttman D.S."/>
        </authorList>
    </citation>
    <scope>NUCLEOTIDE SEQUENCE [LARGE SCALE GENOMIC DNA]</scope>
    <source>
        <strain evidence="1 2">ICMP 4332</strain>
    </source>
</reference>
<protein>
    <recommendedName>
        <fullName evidence="3">DUF3037 domain-containing protein</fullName>
    </recommendedName>
</protein>
<dbReference type="AlphaFoldDB" id="A0A3M3FKK8"/>
<evidence type="ECO:0008006" key="3">
    <source>
        <dbReference type="Google" id="ProtNLM"/>
    </source>
</evidence>
<name>A0A3M3FKK8_PSESG</name>
<dbReference type="EMBL" id="RBOM01000198">
    <property type="protein sequence ID" value="RMM62438.1"/>
    <property type="molecule type" value="Genomic_DNA"/>
</dbReference>
<gene>
    <name evidence="1" type="ORF">ALQ74_02973</name>
</gene>
<comment type="caution">
    <text evidence="1">The sequence shown here is derived from an EMBL/GenBank/DDBJ whole genome shotgun (WGS) entry which is preliminary data.</text>
</comment>
<proteinExistence type="predicted"/>
<evidence type="ECO:0000313" key="2">
    <source>
        <dbReference type="Proteomes" id="UP000279057"/>
    </source>
</evidence>
<organism evidence="1 2">
    <name type="scientific">Pseudomonas savastanoi pv. glycinea</name>
    <name type="common">Pseudomonas syringae pv. glycinea</name>
    <dbReference type="NCBI Taxonomy" id="318"/>
    <lineage>
        <taxon>Bacteria</taxon>
        <taxon>Pseudomonadati</taxon>
        <taxon>Pseudomonadota</taxon>
        <taxon>Gammaproteobacteria</taxon>
        <taxon>Pseudomonadales</taxon>
        <taxon>Pseudomonadaceae</taxon>
        <taxon>Pseudomonas</taxon>
    </lineage>
</organism>
<sequence length="277" mass="31480">MIMITYDYSLIKYMPSLKRGEIVNIGLIVFNKSGIDTRMLSGAAKLRLLDGSSTIDDITEFEYVLEQAKGLYNKQEDIVNFLGMFKNAFKLSPKATFAIDHAGQYESQVARLFNDLVKPFSVRESVKKSSRIQTLLKHKFESMNLLAKSADELSYHKVVQNYNFSDKSGFTADFLLKNGKFHISEVIDYNVNDLSAKFKETTLKVMTFMEGKKHLGQDSGCYFVYSASSEREKEIQSHLNLAEDYSSSIFNIASKQEEKTYLNLISRLAGVDAPIFH</sequence>
<evidence type="ECO:0000313" key="1">
    <source>
        <dbReference type="EMBL" id="RMM62438.1"/>
    </source>
</evidence>
<dbReference type="Pfam" id="PF11236">
    <property type="entry name" value="DUF3037"/>
    <property type="match status" value="1"/>
</dbReference>